<protein>
    <submittedName>
        <fullName evidence="3">Dipeptidyl aminopeptidase BIII</fullName>
        <ecNumber evidence="3">3.4.14.-</ecNumber>
    </submittedName>
</protein>
<reference evidence="3 4" key="1">
    <citation type="submission" date="2020-06" db="EMBL/GenBank/DDBJ databases">
        <title>The endosymbiont of the kinetoplastid Bodo saltans is a Paracaedibacter-like alpha-proteobacterium possessing a putative toxin-antitoxin system.</title>
        <authorList>
            <person name="Midha S."/>
            <person name="Rigden D.J."/>
            <person name="Siozios S."/>
            <person name="Hurst G.D.D."/>
            <person name="Jackson A.P."/>
        </authorList>
    </citation>
    <scope>NUCLEOTIDE SEQUENCE [LARGE SCALE GENOMIC DNA]</scope>
    <source>
        <strain evidence="3">Lake Konstanz</strain>
    </source>
</reference>
<dbReference type="PANTHER" id="PTHR42776:SF27">
    <property type="entry name" value="DIPEPTIDYL PEPTIDASE FAMILY MEMBER 6"/>
    <property type="match status" value="1"/>
</dbReference>
<evidence type="ECO:0000313" key="3">
    <source>
        <dbReference type="EMBL" id="QOL19687.1"/>
    </source>
</evidence>
<keyword evidence="4" id="KW-1185">Reference proteome</keyword>
<dbReference type="GO" id="GO:0006508">
    <property type="term" value="P:proteolysis"/>
    <property type="evidence" value="ECO:0007669"/>
    <property type="project" value="InterPro"/>
</dbReference>
<accession>A0A7L9RSU9</accession>
<gene>
    <name evidence="3" type="primary">dapb3</name>
    <name evidence="3" type="ORF">CPBP_00452</name>
</gene>
<evidence type="ECO:0000259" key="2">
    <source>
        <dbReference type="Pfam" id="PF00326"/>
    </source>
</evidence>
<keyword evidence="1 3" id="KW-0378">Hydrolase</keyword>
<keyword evidence="3" id="KW-0031">Aminopeptidase</keyword>
<dbReference type="EC" id="3.4.14.-" evidence="3"/>
<dbReference type="AlphaFoldDB" id="A0A7L9RSU9"/>
<dbReference type="EMBL" id="CP054719">
    <property type="protein sequence ID" value="QOL19687.1"/>
    <property type="molecule type" value="Genomic_DNA"/>
</dbReference>
<organism evidence="3 4">
    <name type="scientific">Candidatus Bodocaedibacter vickermanii</name>
    <dbReference type="NCBI Taxonomy" id="2741701"/>
    <lineage>
        <taxon>Bacteria</taxon>
        <taxon>Pseudomonadati</taxon>
        <taxon>Pseudomonadota</taxon>
        <taxon>Alphaproteobacteria</taxon>
        <taxon>Holosporales</taxon>
        <taxon>Candidatus Paracaedibacteraceae</taxon>
        <taxon>Candidatus Bodocaedibacter</taxon>
    </lineage>
</organism>
<dbReference type="Proteomes" id="UP000594001">
    <property type="component" value="Chromosome"/>
</dbReference>
<dbReference type="RefSeq" id="WP_350332432.1">
    <property type="nucleotide sequence ID" value="NZ_CP054719.1"/>
</dbReference>
<name>A0A7L9RSU9_9PROT</name>
<dbReference type="KEGG" id="pbal:CPBP_00452"/>
<dbReference type="Gene3D" id="2.120.10.30">
    <property type="entry name" value="TolB, C-terminal domain"/>
    <property type="match status" value="1"/>
</dbReference>
<dbReference type="GO" id="GO:0004252">
    <property type="term" value="F:serine-type endopeptidase activity"/>
    <property type="evidence" value="ECO:0007669"/>
    <property type="project" value="TreeGrafter"/>
</dbReference>
<dbReference type="Gene3D" id="3.40.50.1820">
    <property type="entry name" value="alpha/beta hydrolase"/>
    <property type="match status" value="1"/>
</dbReference>
<dbReference type="SUPFAM" id="SSF53474">
    <property type="entry name" value="alpha/beta-Hydrolases"/>
    <property type="match status" value="1"/>
</dbReference>
<dbReference type="InterPro" id="IPR001375">
    <property type="entry name" value="Peptidase_S9_cat"/>
</dbReference>
<dbReference type="PANTHER" id="PTHR42776">
    <property type="entry name" value="SERINE PEPTIDASE S9 FAMILY MEMBER"/>
    <property type="match status" value="1"/>
</dbReference>
<dbReference type="SUPFAM" id="SSF82171">
    <property type="entry name" value="DPP6 N-terminal domain-like"/>
    <property type="match status" value="1"/>
</dbReference>
<keyword evidence="3" id="KW-0645">Protease</keyword>
<proteinExistence type="predicted"/>
<evidence type="ECO:0000256" key="1">
    <source>
        <dbReference type="ARBA" id="ARBA00022801"/>
    </source>
</evidence>
<sequence>MKKALGVMLVCAIAAAGYWVYKTKEKSVVNVELIPREVLFGNPEKSMVRLSPNGQYISYGSPLNGVQNIFVAKSGSPHDAKPITEDKGRGIRSYFWLYDNQHVIYLKDDGGDENWRIHVVDIHTKEDQIFTPEKVNARILNVSDKFPEEILIGLNDRDQSYHDVYRLNIRTGEKELILQNDQGFRDFTFDDDYRLRFASATTADGGAQYFKALPTEEPRKYNWESFMQYGLEDVYTTGLLGLTYDGNTLYVIDSRGRDMNMLKAINLADNSETILAEATKAEIGGIMAHPISGVVQAYSVNYLRNEWTYFDKALEDHMNVIKKSVTGEAAVVSRTHDDTKWVVADMKDDGPIGYYTYSTADKTLTFLFNHRDVLTKYKLAKMEGVVIKARDGLEMPCYLTKPVGVSGPVPLIVLVHGGPWARDDWGYDPEAQWLSNRGYAVLQVNYRSSTGFGKSFTSKGNLEWGRKMHEDLLDAVQWAIKEGIADPSKVAIYGGSYGGYAALWGATQSGDVFKCAVDIVGPSNLNTLLSSFPAYWASFMEIAYRQVGDLRTEEGRALLKERSPLTHVNNIKIPVLIAQGEKDPRVKLAESEQIVAAMKEKGLPYIYMLFMDEGHGFARPENKFAFYGAAERFLADHLGGRFEKITTELDKTTLDPAQKEELKQRFAQ</sequence>
<dbReference type="GO" id="GO:0004177">
    <property type="term" value="F:aminopeptidase activity"/>
    <property type="evidence" value="ECO:0007669"/>
    <property type="project" value="UniProtKB-KW"/>
</dbReference>
<feature type="domain" description="Peptidase S9 prolyl oligopeptidase catalytic" evidence="2">
    <location>
        <begin position="425"/>
        <end position="640"/>
    </location>
</feature>
<dbReference type="Pfam" id="PF00326">
    <property type="entry name" value="Peptidase_S9"/>
    <property type="match status" value="1"/>
</dbReference>
<dbReference type="InterPro" id="IPR011042">
    <property type="entry name" value="6-blade_b-propeller_TolB-like"/>
</dbReference>
<dbReference type="InterPro" id="IPR029058">
    <property type="entry name" value="AB_hydrolase_fold"/>
</dbReference>
<evidence type="ECO:0000313" key="4">
    <source>
        <dbReference type="Proteomes" id="UP000594001"/>
    </source>
</evidence>